<dbReference type="Gene3D" id="3.40.50.150">
    <property type="entry name" value="Vaccinia Virus protein VP39"/>
    <property type="match status" value="1"/>
</dbReference>
<name>X1EP39_9ZZZZ</name>
<accession>X1EP39</accession>
<sequence length="131" mass="15146">MNLDGNKVYWDSRYSEEGKIWGESPSKSAFYALKLFTKYKLKKILIPGSGYGRHTKLFSANSYKTVGIEISENAIKIAKKFDPQTTFINGSVMEMVSIDENFDAIYCYNVLHLFLTNQRQKFLKKCYSKLN</sequence>
<dbReference type="GO" id="GO:0008757">
    <property type="term" value="F:S-adenosylmethionine-dependent methyltransferase activity"/>
    <property type="evidence" value="ECO:0007669"/>
    <property type="project" value="InterPro"/>
</dbReference>
<feature type="domain" description="Methyltransferase type 11" evidence="1">
    <location>
        <begin position="47"/>
        <end position="128"/>
    </location>
</feature>
<evidence type="ECO:0000313" key="2">
    <source>
        <dbReference type="EMBL" id="GAH10418.1"/>
    </source>
</evidence>
<gene>
    <name evidence="2" type="ORF">S01H4_59687</name>
</gene>
<dbReference type="AlphaFoldDB" id="X1EP39"/>
<evidence type="ECO:0000259" key="1">
    <source>
        <dbReference type="Pfam" id="PF08241"/>
    </source>
</evidence>
<dbReference type="InterPro" id="IPR013216">
    <property type="entry name" value="Methyltransf_11"/>
</dbReference>
<dbReference type="CDD" id="cd02440">
    <property type="entry name" value="AdoMet_MTases"/>
    <property type="match status" value="1"/>
</dbReference>
<dbReference type="SUPFAM" id="SSF53335">
    <property type="entry name" value="S-adenosyl-L-methionine-dependent methyltransferases"/>
    <property type="match status" value="1"/>
</dbReference>
<protein>
    <recommendedName>
        <fullName evidence="1">Methyltransferase type 11 domain-containing protein</fullName>
    </recommendedName>
</protein>
<proteinExistence type="predicted"/>
<dbReference type="Pfam" id="PF08241">
    <property type="entry name" value="Methyltransf_11"/>
    <property type="match status" value="1"/>
</dbReference>
<comment type="caution">
    <text evidence="2">The sequence shown here is derived from an EMBL/GenBank/DDBJ whole genome shotgun (WGS) entry which is preliminary data.</text>
</comment>
<dbReference type="InterPro" id="IPR029063">
    <property type="entry name" value="SAM-dependent_MTases_sf"/>
</dbReference>
<dbReference type="EMBL" id="BART01035047">
    <property type="protein sequence ID" value="GAH10418.1"/>
    <property type="molecule type" value="Genomic_DNA"/>
</dbReference>
<reference evidence="2" key="1">
    <citation type="journal article" date="2014" name="Front. Microbiol.">
        <title>High frequency of phylogenetically diverse reductive dehalogenase-homologous genes in deep subseafloor sedimentary metagenomes.</title>
        <authorList>
            <person name="Kawai M."/>
            <person name="Futagami T."/>
            <person name="Toyoda A."/>
            <person name="Takaki Y."/>
            <person name="Nishi S."/>
            <person name="Hori S."/>
            <person name="Arai W."/>
            <person name="Tsubouchi T."/>
            <person name="Morono Y."/>
            <person name="Uchiyama I."/>
            <person name="Ito T."/>
            <person name="Fujiyama A."/>
            <person name="Inagaki F."/>
            <person name="Takami H."/>
        </authorList>
    </citation>
    <scope>NUCLEOTIDE SEQUENCE</scope>
    <source>
        <strain evidence="2">Expedition CK06-06</strain>
    </source>
</reference>
<feature type="non-terminal residue" evidence="2">
    <location>
        <position position="131"/>
    </location>
</feature>
<organism evidence="2">
    <name type="scientific">marine sediment metagenome</name>
    <dbReference type="NCBI Taxonomy" id="412755"/>
    <lineage>
        <taxon>unclassified sequences</taxon>
        <taxon>metagenomes</taxon>
        <taxon>ecological metagenomes</taxon>
    </lineage>
</organism>